<dbReference type="EMBL" id="CP036422">
    <property type="protein sequence ID" value="QFU76105.1"/>
    <property type="molecule type" value="Genomic_DNA"/>
</dbReference>
<accession>A0A5P9NKR5</accession>
<dbReference type="InterPro" id="IPR019587">
    <property type="entry name" value="Polyketide_cyclase/dehydratase"/>
</dbReference>
<gene>
    <name evidence="1" type="ORF">EY643_10760</name>
</gene>
<dbReference type="Pfam" id="PF10604">
    <property type="entry name" value="Polyketide_cyc2"/>
    <property type="match status" value="1"/>
</dbReference>
<keyword evidence="2" id="KW-1185">Reference proteome</keyword>
<dbReference type="InterPro" id="IPR023393">
    <property type="entry name" value="START-like_dom_sf"/>
</dbReference>
<evidence type="ECO:0000313" key="1">
    <source>
        <dbReference type="EMBL" id="QFU76105.1"/>
    </source>
</evidence>
<evidence type="ECO:0000313" key="2">
    <source>
        <dbReference type="Proteomes" id="UP000326287"/>
    </source>
</evidence>
<dbReference type="OrthoDB" id="191189at2"/>
<sequence>MSEQIVVSSDTFTIEAPAALVWQVIVDFSKYGEWNAFCPSMEAELVLGAPVVMKVDLGHGLSDQIEYMSCIEAPHRIAWRMENNPGDPIHAERWQVIEALDDERCTYVSYDEFSGEAAAGMVEMMGEAVRNGFNVCGEGLKRRAETLFKQL</sequence>
<dbReference type="SUPFAM" id="SSF55961">
    <property type="entry name" value="Bet v1-like"/>
    <property type="match status" value="1"/>
</dbReference>
<dbReference type="RefSeq" id="WP_152662210.1">
    <property type="nucleotide sequence ID" value="NZ_CP036422.1"/>
</dbReference>
<protein>
    <submittedName>
        <fullName evidence="1">SRPBCC domain-containing protein</fullName>
    </submittedName>
</protein>
<dbReference type="KEGG" id="halc:EY643_10760"/>
<dbReference type="AlphaFoldDB" id="A0A5P9NKR5"/>
<dbReference type="Gene3D" id="3.30.530.20">
    <property type="match status" value="1"/>
</dbReference>
<organism evidence="1 2">
    <name type="scientific">Halioglobus maricola</name>
    <dbReference type="NCBI Taxonomy" id="2601894"/>
    <lineage>
        <taxon>Bacteria</taxon>
        <taxon>Pseudomonadati</taxon>
        <taxon>Pseudomonadota</taxon>
        <taxon>Gammaproteobacteria</taxon>
        <taxon>Cellvibrionales</taxon>
        <taxon>Halieaceae</taxon>
        <taxon>Halioglobus</taxon>
    </lineage>
</organism>
<dbReference type="CDD" id="cd07822">
    <property type="entry name" value="SRPBCC_4"/>
    <property type="match status" value="1"/>
</dbReference>
<dbReference type="Proteomes" id="UP000326287">
    <property type="component" value="Chromosome"/>
</dbReference>
<name>A0A5P9NKR5_9GAMM</name>
<proteinExistence type="predicted"/>
<reference evidence="1 2" key="1">
    <citation type="submission" date="2019-02" db="EMBL/GenBank/DDBJ databases">
        <authorList>
            <person name="Li S.-H."/>
        </authorList>
    </citation>
    <scope>NUCLEOTIDE SEQUENCE [LARGE SCALE GENOMIC DNA]</scope>
    <source>
        <strain evidence="1 2">IMCC14385</strain>
    </source>
</reference>